<organism evidence="2 3">
    <name type="scientific">Danionella cerebrum</name>
    <dbReference type="NCBI Taxonomy" id="2873325"/>
    <lineage>
        <taxon>Eukaryota</taxon>
        <taxon>Metazoa</taxon>
        <taxon>Chordata</taxon>
        <taxon>Craniata</taxon>
        <taxon>Vertebrata</taxon>
        <taxon>Euteleostomi</taxon>
        <taxon>Actinopterygii</taxon>
        <taxon>Neopterygii</taxon>
        <taxon>Teleostei</taxon>
        <taxon>Ostariophysi</taxon>
        <taxon>Cypriniformes</taxon>
        <taxon>Danionidae</taxon>
        <taxon>Danioninae</taxon>
        <taxon>Danionella</taxon>
    </lineage>
</organism>
<name>A0A553QQL3_9TELE</name>
<comment type="caution">
    <text evidence="2">The sequence shown here is derived from an EMBL/GenBank/DDBJ whole genome shotgun (WGS) entry which is preliminary data.</text>
</comment>
<feature type="compositionally biased region" description="Polar residues" evidence="1">
    <location>
        <begin position="104"/>
        <end position="114"/>
    </location>
</feature>
<keyword evidence="3" id="KW-1185">Reference proteome</keyword>
<feature type="region of interest" description="Disordered" evidence="1">
    <location>
        <begin position="101"/>
        <end position="127"/>
    </location>
</feature>
<dbReference type="AlphaFoldDB" id="A0A553QQL3"/>
<reference evidence="2 3" key="1">
    <citation type="journal article" date="2019" name="Sci. Data">
        <title>Hybrid genome assembly and annotation of Danionella translucida.</title>
        <authorList>
            <person name="Kadobianskyi M."/>
            <person name="Schulze L."/>
            <person name="Schuelke M."/>
            <person name="Judkewitz B."/>
        </authorList>
    </citation>
    <scope>NUCLEOTIDE SEQUENCE [LARGE SCALE GENOMIC DNA]</scope>
    <source>
        <strain evidence="2 3">Bolton</strain>
    </source>
</reference>
<protein>
    <submittedName>
        <fullName evidence="2">Uncharacterized protein</fullName>
    </submittedName>
</protein>
<evidence type="ECO:0000313" key="2">
    <source>
        <dbReference type="EMBL" id="TRY92028.1"/>
    </source>
</evidence>
<evidence type="ECO:0000256" key="1">
    <source>
        <dbReference type="SAM" id="MobiDB-lite"/>
    </source>
</evidence>
<gene>
    <name evidence="2" type="ORF">DNTS_034912</name>
</gene>
<dbReference type="EMBL" id="SRMA01025691">
    <property type="protein sequence ID" value="TRY92028.1"/>
    <property type="molecule type" value="Genomic_DNA"/>
</dbReference>
<dbReference type="Proteomes" id="UP000316079">
    <property type="component" value="Unassembled WGS sequence"/>
</dbReference>
<accession>A0A553QQL3</accession>
<proteinExistence type="predicted"/>
<feature type="compositionally biased region" description="Low complexity" evidence="1">
    <location>
        <begin position="115"/>
        <end position="127"/>
    </location>
</feature>
<evidence type="ECO:0000313" key="3">
    <source>
        <dbReference type="Proteomes" id="UP000316079"/>
    </source>
</evidence>
<sequence length="127" mass="13693">MGIADGYYLMFINYHESGSILMGAWPSGRRVQGAGEALLAHSEAEEASASTGCRAPYAVMKSERLMLQQRQHLCQVWHRAMLLELLLSVCSDGRRTLEAFAGKSPSTDGINRTGLSSSKASLASAQS</sequence>